<feature type="transmembrane region" description="Helical" evidence="9">
    <location>
        <begin position="201"/>
        <end position="227"/>
    </location>
</feature>
<dbReference type="PIRSF" id="PIRSF006060">
    <property type="entry name" value="AA_transporter"/>
    <property type="match status" value="1"/>
</dbReference>
<feature type="transmembrane region" description="Helical" evidence="9">
    <location>
        <begin position="342"/>
        <end position="360"/>
    </location>
</feature>
<dbReference type="GO" id="GO:0006865">
    <property type="term" value="P:amino acid transport"/>
    <property type="evidence" value="ECO:0007669"/>
    <property type="project" value="UniProtKB-KW"/>
</dbReference>
<evidence type="ECO:0000256" key="8">
    <source>
        <dbReference type="ARBA" id="ARBA00023136"/>
    </source>
</evidence>
<keyword evidence="4" id="KW-1003">Cell membrane</keyword>
<evidence type="ECO:0000256" key="2">
    <source>
        <dbReference type="ARBA" id="ARBA00008583"/>
    </source>
</evidence>
<name>A0A0B2AKC8_9MICC</name>
<evidence type="ECO:0000256" key="6">
    <source>
        <dbReference type="ARBA" id="ARBA00022970"/>
    </source>
</evidence>
<comment type="caution">
    <text evidence="11">The sequence shown here is derived from an EMBL/GenBank/DDBJ whole genome shotgun (WGS) entry which is preliminary data.</text>
</comment>
<dbReference type="FunFam" id="1.20.1740.10:FF:000001">
    <property type="entry name" value="Amino acid permease"/>
    <property type="match status" value="1"/>
</dbReference>
<comment type="subcellular location">
    <subcellularLocation>
        <location evidence="1">Cell membrane</location>
        <topology evidence="1">Multi-pass membrane protein</topology>
    </subcellularLocation>
</comment>
<gene>
    <name evidence="11" type="ORF">LK10_07465</name>
</gene>
<proteinExistence type="inferred from homology"/>
<dbReference type="GO" id="GO:0005886">
    <property type="term" value="C:plasma membrane"/>
    <property type="evidence" value="ECO:0007669"/>
    <property type="project" value="UniProtKB-SubCell"/>
</dbReference>
<feature type="transmembrane region" description="Helical" evidence="9">
    <location>
        <begin position="437"/>
        <end position="455"/>
    </location>
</feature>
<dbReference type="InterPro" id="IPR004841">
    <property type="entry name" value="AA-permease/SLC12A_dom"/>
</dbReference>
<keyword evidence="12" id="KW-1185">Reference proteome</keyword>
<keyword evidence="3" id="KW-0813">Transport</keyword>
<keyword evidence="5 9" id="KW-0812">Transmembrane</keyword>
<feature type="transmembrane region" description="Helical" evidence="9">
    <location>
        <begin position="161"/>
        <end position="181"/>
    </location>
</feature>
<evidence type="ECO:0000313" key="11">
    <source>
        <dbReference type="EMBL" id="KHL04060.1"/>
    </source>
</evidence>
<feature type="transmembrane region" description="Helical" evidence="9">
    <location>
        <begin position="366"/>
        <end position="388"/>
    </location>
</feature>
<feature type="transmembrane region" description="Helical" evidence="9">
    <location>
        <begin position="90"/>
        <end position="109"/>
    </location>
</feature>
<keyword evidence="6" id="KW-0029">Amino-acid transport</keyword>
<evidence type="ECO:0000256" key="4">
    <source>
        <dbReference type="ARBA" id="ARBA00022475"/>
    </source>
</evidence>
<evidence type="ECO:0000256" key="1">
    <source>
        <dbReference type="ARBA" id="ARBA00004651"/>
    </source>
</evidence>
<keyword evidence="7 9" id="KW-1133">Transmembrane helix</keyword>
<feature type="domain" description="Amino acid permease/ SLC12A" evidence="10">
    <location>
        <begin position="23"/>
        <end position="463"/>
    </location>
</feature>
<keyword evidence="8 9" id="KW-0472">Membrane</keyword>
<protein>
    <submittedName>
        <fullName evidence="11">D-alanine/D-serine/glycine permease</fullName>
    </submittedName>
</protein>
<dbReference type="AlphaFoldDB" id="A0A0B2AKC8"/>
<dbReference type="EMBL" id="JTDL01000087">
    <property type="protein sequence ID" value="KHL04060.1"/>
    <property type="molecule type" value="Genomic_DNA"/>
</dbReference>
<evidence type="ECO:0000256" key="9">
    <source>
        <dbReference type="SAM" id="Phobius"/>
    </source>
</evidence>
<evidence type="ECO:0000256" key="3">
    <source>
        <dbReference type="ARBA" id="ARBA00022448"/>
    </source>
</evidence>
<feature type="transmembrane region" description="Helical" evidence="9">
    <location>
        <begin position="281"/>
        <end position="306"/>
    </location>
</feature>
<organism evidence="11 12">
    <name type="scientific">Sinomonas humi</name>
    <dbReference type="NCBI Taxonomy" id="1338436"/>
    <lineage>
        <taxon>Bacteria</taxon>
        <taxon>Bacillati</taxon>
        <taxon>Actinomycetota</taxon>
        <taxon>Actinomycetes</taxon>
        <taxon>Micrococcales</taxon>
        <taxon>Micrococcaceae</taxon>
        <taxon>Sinomonas</taxon>
    </lineage>
</organism>
<evidence type="ECO:0000313" key="12">
    <source>
        <dbReference type="Proteomes" id="UP000030982"/>
    </source>
</evidence>
<sequence>MSTADRTPAYEKENLKRDLKSRHLQMIAIGGAIGTGLFYGSGWAIQTAGPAIILTYLVAAAAIYFVMRAQGEMSVEEPVSGGYISYSSRYFHPFMGFLNGWNAFIFLLASSAAELNALGKYIQYWAPGVPIWVTAAIAVFVLFAINVVGVKFYGESEFWFAIVKVLAIVALIVFGLAMIFFGLGNGGQPVGFANLTAHGGFFPNGISGSVLSVVMVAFAFGGIENLGLAAGEAKDVEKSMPKAVNATFWRLLLFYVGAITILVAIYPWTSLTGKGSPFVDVFVRIGIPAAATIMNLVVMTAVLSAVNSSIFTNSRTFYNLSLQGKAPAFLGKVNGKQVPSRAVLTVFVIMLAGVVLNAAIPNDVFQIFSSVTTFGLICAWSSIVISHLRFRRLRIRNGQAEAIKYKAPFYPYADYIALVFVAVVLVCIAILPDMQVSLLISAAWVLVVFIAYRIYRDRGRRNVSHSDEEDLFTDPVTG</sequence>
<dbReference type="Pfam" id="PF00324">
    <property type="entry name" value="AA_permease"/>
    <property type="match status" value="1"/>
</dbReference>
<feature type="transmembrane region" description="Helical" evidence="9">
    <location>
        <begin position="51"/>
        <end position="69"/>
    </location>
</feature>
<evidence type="ECO:0000256" key="7">
    <source>
        <dbReference type="ARBA" id="ARBA00022989"/>
    </source>
</evidence>
<feature type="transmembrane region" description="Helical" evidence="9">
    <location>
        <begin position="409"/>
        <end position="431"/>
    </location>
</feature>
<dbReference type="PANTHER" id="PTHR43495">
    <property type="entry name" value="GABA PERMEASE"/>
    <property type="match status" value="1"/>
</dbReference>
<dbReference type="Gene3D" id="1.20.1740.10">
    <property type="entry name" value="Amino acid/polyamine transporter I"/>
    <property type="match status" value="1"/>
</dbReference>
<comment type="similarity">
    <text evidence="2">Belongs to the amino acid-polyamine-organocation (APC) superfamily. Amino acid transporter (AAT) (TC 2.A.3.1) family.</text>
</comment>
<evidence type="ECO:0000259" key="10">
    <source>
        <dbReference type="Pfam" id="PF00324"/>
    </source>
</evidence>
<dbReference type="PANTHER" id="PTHR43495:SF4">
    <property type="entry name" value="AROMATIC AMINO ACID TRANSPORT PROTEIN AROP"/>
    <property type="match status" value="1"/>
</dbReference>
<feature type="transmembrane region" description="Helical" evidence="9">
    <location>
        <begin position="129"/>
        <end position="149"/>
    </location>
</feature>
<dbReference type="GO" id="GO:0055085">
    <property type="term" value="P:transmembrane transport"/>
    <property type="evidence" value="ECO:0007669"/>
    <property type="project" value="InterPro"/>
</dbReference>
<reference evidence="11 12" key="1">
    <citation type="submission" date="2014-09" db="EMBL/GenBank/DDBJ databases">
        <title>Genome sequence of Sinomonas sp. MUSC 117.</title>
        <authorList>
            <person name="Lee L.-H."/>
        </authorList>
    </citation>
    <scope>NUCLEOTIDE SEQUENCE [LARGE SCALE GENOMIC DNA]</scope>
    <source>
        <strain evidence="11 12">MUSC 117</strain>
    </source>
</reference>
<evidence type="ECO:0000256" key="5">
    <source>
        <dbReference type="ARBA" id="ARBA00022692"/>
    </source>
</evidence>
<feature type="transmembrane region" description="Helical" evidence="9">
    <location>
        <begin position="26"/>
        <end position="45"/>
    </location>
</feature>
<feature type="transmembrane region" description="Helical" evidence="9">
    <location>
        <begin position="248"/>
        <end position="269"/>
    </location>
</feature>
<dbReference type="OrthoDB" id="5297508at2"/>
<accession>A0A0B2AKC8</accession>
<dbReference type="Proteomes" id="UP000030982">
    <property type="component" value="Unassembled WGS sequence"/>
</dbReference>